<evidence type="ECO:0008006" key="4">
    <source>
        <dbReference type="Google" id="ProtNLM"/>
    </source>
</evidence>
<feature type="transmembrane region" description="Helical" evidence="1">
    <location>
        <begin position="201"/>
        <end position="222"/>
    </location>
</feature>
<gene>
    <name evidence="2" type="ORF">EW093_03990</name>
</gene>
<feature type="transmembrane region" description="Helical" evidence="1">
    <location>
        <begin position="50"/>
        <end position="73"/>
    </location>
</feature>
<keyword evidence="1" id="KW-1133">Transmembrane helix</keyword>
<dbReference type="InterPro" id="IPR059133">
    <property type="entry name" value="TsoY-like"/>
</dbReference>
<evidence type="ECO:0000256" key="1">
    <source>
        <dbReference type="SAM" id="Phobius"/>
    </source>
</evidence>
<feature type="transmembrane region" description="Helical" evidence="1">
    <location>
        <begin position="313"/>
        <end position="331"/>
    </location>
</feature>
<feature type="transmembrane region" description="Helical" evidence="1">
    <location>
        <begin position="343"/>
        <end position="364"/>
    </location>
</feature>
<dbReference type="GO" id="GO:0055085">
    <property type="term" value="P:transmembrane transport"/>
    <property type="evidence" value="ECO:0007669"/>
    <property type="project" value="InterPro"/>
</dbReference>
<dbReference type="RefSeq" id="WP_149567152.1">
    <property type="nucleotide sequence ID" value="NZ_CP035807.1"/>
</dbReference>
<dbReference type="NCBIfam" id="NF047644">
    <property type="entry name" value="TsoY_fam"/>
    <property type="match status" value="1"/>
</dbReference>
<dbReference type="OrthoDB" id="2947921at2"/>
<dbReference type="InterPro" id="IPR004695">
    <property type="entry name" value="SLAC1/Mae1/Ssu1/TehA"/>
</dbReference>
<name>A0A5C1Q7A2_9SPIO</name>
<feature type="transmembrane region" description="Helical" evidence="1">
    <location>
        <begin position="7"/>
        <end position="30"/>
    </location>
</feature>
<keyword evidence="1" id="KW-0472">Membrane</keyword>
<dbReference type="GO" id="GO:0016020">
    <property type="term" value="C:membrane"/>
    <property type="evidence" value="ECO:0007669"/>
    <property type="project" value="InterPro"/>
</dbReference>
<dbReference type="Proteomes" id="UP000323824">
    <property type="component" value="Chromosome"/>
</dbReference>
<feature type="transmembrane region" description="Helical" evidence="1">
    <location>
        <begin position="275"/>
        <end position="301"/>
    </location>
</feature>
<dbReference type="Pfam" id="PF03595">
    <property type="entry name" value="SLAC1"/>
    <property type="match status" value="1"/>
</dbReference>
<evidence type="ECO:0000313" key="2">
    <source>
        <dbReference type="EMBL" id="QEN03895.1"/>
    </source>
</evidence>
<dbReference type="AlphaFoldDB" id="A0A5C1Q7A2"/>
<reference evidence="2 3" key="1">
    <citation type="submission" date="2019-02" db="EMBL/GenBank/DDBJ databases">
        <authorList>
            <person name="Fomenkov A."/>
            <person name="Dubinina G."/>
            <person name="Grabovich M."/>
            <person name="Vincze T."/>
            <person name="Roberts R.J."/>
        </authorList>
    </citation>
    <scope>NUCLEOTIDE SEQUENCE [LARGE SCALE GENOMIC DNA]</scope>
    <source>
        <strain evidence="2 3">P</strain>
    </source>
</reference>
<organism evidence="2 3">
    <name type="scientific">Thiospirochaeta perfilievii</name>
    <dbReference type="NCBI Taxonomy" id="252967"/>
    <lineage>
        <taxon>Bacteria</taxon>
        <taxon>Pseudomonadati</taxon>
        <taxon>Spirochaetota</taxon>
        <taxon>Spirochaetia</taxon>
        <taxon>Spirochaetales</taxon>
        <taxon>Spirochaetaceae</taxon>
        <taxon>Thiospirochaeta</taxon>
    </lineage>
</organism>
<feature type="transmembrane region" description="Helical" evidence="1">
    <location>
        <begin position="173"/>
        <end position="195"/>
    </location>
</feature>
<proteinExistence type="predicted"/>
<reference evidence="2 3" key="2">
    <citation type="submission" date="2019-09" db="EMBL/GenBank/DDBJ databases">
        <title>Complete Genome Sequence and Methylome Analysis of free living Spirochaetas.</title>
        <authorList>
            <person name="Leshcheva N."/>
            <person name="Mikheeva N."/>
        </authorList>
    </citation>
    <scope>NUCLEOTIDE SEQUENCE [LARGE SCALE GENOMIC DNA]</scope>
    <source>
        <strain evidence="2 3">P</strain>
    </source>
</reference>
<feature type="transmembrane region" description="Helical" evidence="1">
    <location>
        <begin position="135"/>
        <end position="153"/>
    </location>
</feature>
<keyword evidence="3" id="KW-1185">Reference proteome</keyword>
<dbReference type="EMBL" id="CP035807">
    <property type="protein sequence ID" value="QEN03895.1"/>
    <property type="molecule type" value="Genomic_DNA"/>
</dbReference>
<dbReference type="NCBIfam" id="NF047643">
    <property type="entry name" value="seleno_TsoY"/>
    <property type="match status" value="1"/>
</dbReference>
<keyword evidence="1" id="KW-0812">Transmembrane</keyword>
<accession>A0A5C1Q7A2</accession>
<evidence type="ECO:0000313" key="3">
    <source>
        <dbReference type="Proteomes" id="UP000323824"/>
    </source>
</evidence>
<protein>
    <recommendedName>
        <fullName evidence="4">C4-dicarboxylate ABC transporter</fullName>
    </recommendedName>
</protein>
<feature type="transmembrane region" description="Helical" evidence="1">
    <location>
        <begin position="107"/>
        <end position="129"/>
    </location>
</feature>
<sequence>MNKKFSPLSFLSSLGAGGIAIIPFAFFQYTYHTKPGLVTFNAIDHGSLNFAQLGLFYFFETVMIIFTLIHFFLTFKNLKELNYWSKTDEFKTFTQDPLSNAALMTPFLSLAMTMNVFIGPIRFFIPFFSKNFQGMMLPALIALIILASVALYWEIKLLKISFVNSFDVSKINFGWLIQPFALGMIAVTASGIAAMSKTETYAHIGAFITFTMGSMALFLLAVKLNSIFKSHFAAKGLPAKQFMPSYLIVLPIVTILSIAGFRLTHYFHNFFHVDLHALGIIIIAGSFAFETWYLLFGLALLKNYLKDDFKLKEYYVSQWGLVCPFVAYGTLGTMMWRNFVPNLLLYVVIIISALTAITFFIILARKQIKYAK</sequence>
<feature type="transmembrane region" description="Helical" evidence="1">
    <location>
        <begin position="243"/>
        <end position="263"/>
    </location>
</feature>
<dbReference type="KEGG" id="sper:EW093_03990"/>